<sequence length="420" mass="48138">MAYRLHRGLLYQDEQMALLVQRVSGEFYHHLYFPQIGGVGYSFNPFVWHPKIDPSQGMLRLVFGLGTRAVDRHDDDYTRVVALNQPLLRPEGTSDAIRKYSQKIVNVLDLEMNEHISSQFEDVAHIAQSLPIEIFASRNLELERQAKRFKKKVFSYILDFTTLLTQTPFVEDMQAILSRLSTAYKHPVDIEFTVNFLDKREYRINIVQCRPFQFTGKIHHLRLPDNIRPEDILIQTPGPIIGQSVAEHIEKIIYIVPEQYGRMPLNDRYTIARLIGEMTNFYAEDHKIMLIGPGRWGTRMPELGIPVSFSDIQNVTALCEIAKMHAGLTPDLSLGTHFFNDIVEMNILYMGISPGKQQAILNDTLLEQLPNRLSQVLPHSESYAEAIRIIDTADIHPTATVLLHADTLEQRGIVFLSHPQ</sequence>
<comment type="caution">
    <text evidence="2">The sequence shown here is derived from an EMBL/GenBank/DDBJ whole genome shotgun (WGS) entry which is preliminary data.</text>
</comment>
<accession>A0A9D5JSM5</accession>
<dbReference type="InterPro" id="IPR002192">
    <property type="entry name" value="PPDK_AMP/ATP-bd"/>
</dbReference>
<dbReference type="EMBL" id="WJJP01000089">
    <property type="protein sequence ID" value="MBD3323514.1"/>
    <property type="molecule type" value="Genomic_DNA"/>
</dbReference>
<gene>
    <name evidence="2" type="ORF">GF339_02955</name>
</gene>
<dbReference type="SUPFAM" id="SSF56059">
    <property type="entry name" value="Glutathione synthetase ATP-binding domain-like"/>
    <property type="match status" value="1"/>
</dbReference>
<dbReference type="Pfam" id="PF01326">
    <property type="entry name" value="PPDK_N"/>
    <property type="match status" value="1"/>
</dbReference>
<proteinExistence type="predicted"/>
<name>A0A9D5JSM5_9BACT</name>
<dbReference type="AlphaFoldDB" id="A0A9D5JSM5"/>
<organism evidence="2 3">
    <name type="scientific">candidate division KSB3 bacterium</name>
    <dbReference type="NCBI Taxonomy" id="2044937"/>
    <lineage>
        <taxon>Bacteria</taxon>
        <taxon>candidate division KSB3</taxon>
    </lineage>
</organism>
<dbReference type="Proteomes" id="UP000649604">
    <property type="component" value="Unassembled WGS sequence"/>
</dbReference>
<evidence type="ECO:0000313" key="2">
    <source>
        <dbReference type="EMBL" id="MBD3323514.1"/>
    </source>
</evidence>
<evidence type="ECO:0000313" key="3">
    <source>
        <dbReference type="Proteomes" id="UP000649604"/>
    </source>
</evidence>
<feature type="domain" description="Pyruvate phosphate dikinase AMP/ATP-binding" evidence="1">
    <location>
        <begin position="1"/>
        <end position="220"/>
    </location>
</feature>
<dbReference type="GO" id="GO:0016301">
    <property type="term" value="F:kinase activity"/>
    <property type="evidence" value="ECO:0007669"/>
    <property type="project" value="InterPro"/>
</dbReference>
<dbReference type="GO" id="GO:0005524">
    <property type="term" value="F:ATP binding"/>
    <property type="evidence" value="ECO:0007669"/>
    <property type="project" value="InterPro"/>
</dbReference>
<protein>
    <recommendedName>
        <fullName evidence="1">Pyruvate phosphate dikinase AMP/ATP-binding domain-containing protein</fullName>
    </recommendedName>
</protein>
<evidence type="ECO:0000259" key="1">
    <source>
        <dbReference type="Pfam" id="PF01326"/>
    </source>
</evidence>
<reference evidence="2" key="1">
    <citation type="submission" date="2019-11" db="EMBL/GenBank/DDBJ databases">
        <title>Microbial mats filling the niche in hypersaline microbial mats.</title>
        <authorList>
            <person name="Wong H.L."/>
            <person name="Macleod F.I."/>
            <person name="White R.A. III"/>
            <person name="Burns B.P."/>
        </authorList>
    </citation>
    <scope>NUCLEOTIDE SEQUENCE</scope>
    <source>
        <strain evidence="2">Rbin_158</strain>
    </source>
</reference>